<sequence length="462" mass="52112">MQSSASMNDSIEMYPEYFQDLQGEEPAFRVRSKIFGNVAWGLASLVGIPGNLVVLCVILNFRDMRTVSNIFIFNLALADLFFLLGTPILIIQSLKREWIFGSAVCKAFLSGNGINQFASAAFMGVLSLDRYLAVCHPLKSSKWRTQKFALLLSVLAWTAVTAEMIPLFKFGNLVRIPPGTWKCMLFWGPEEKLEAFNGMDTTNHSAAVVEQEYTLLQYIEFSRRIFTAYTFSLSYMVPLLCIWFFYANIIVNLWSRRRHLFKNGRGGRRTTTKVTLMGLAIVISYTICWLPFWIVQWSIEMEAGWTMHHHILMPISFAAYALQYIHAAVNPFLYVFLTDTFRQKVFGGIDGSKPLTRSGQNSSRRSQLRNQAKLRDDSYYSHGMASETQSLQPSGIGAGELIKKTSVQKSVTNSLSVEIPNQRSLKGRSKDVIGSALDDNGLPVRKTSECLIVHNADADSYL</sequence>
<dbReference type="Gene3D" id="1.20.1070.10">
    <property type="entry name" value="Rhodopsin 7-helix transmembrane proteins"/>
    <property type="match status" value="1"/>
</dbReference>
<dbReference type="PANTHER" id="PTHR24229">
    <property type="entry name" value="NEUROPEPTIDES RECEPTOR"/>
    <property type="match status" value="1"/>
</dbReference>
<accession>A0A914VGD1</accession>
<evidence type="ECO:0000256" key="5">
    <source>
        <dbReference type="ARBA" id="ARBA00023040"/>
    </source>
</evidence>
<keyword evidence="4 11" id="KW-1133">Transmembrane helix</keyword>
<dbReference type="PROSITE" id="PS00237">
    <property type="entry name" value="G_PROTEIN_RECEP_F1_1"/>
    <property type="match status" value="1"/>
</dbReference>
<dbReference type="InterPro" id="IPR000276">
    <property type="entry name" value="GPCR_Rhodpsn"/>
</dbReference>
<evidence type="ECO:0000259" key="12">
    <source>
        <dbReference type="PROSITE" id="PS50262"/>
    </source>
</evidence>
<evidence type="ECO:0000256" key="7">
    <source>
        <dbReference type="ARBA" id="ARBA00023170"/>
    </source>
</evidence>
<dbReference type="WBParaSite" id="PSAMB.scaffold1921size26667.g15583.t1">
    <property type="protein sequence ID" value="PSAMB.scaffold1921size26667.g15583.t1"/>
    <property type="gene ID" value="PSAMB.scaffold1921size26667.g15583"/>
</dbReference>
<evidence type="ECO:0000256" key="4">
    <source>
        <dbReference type="ARBA" id="ARBA00022989"/>
    </source>
</evidence>
<keyword evidence="7 9" id="KW-0675">Receptor</keyword>
<organism evidence="13 14">
    <name type="scientific">Plectus sambesii</name>
    <dbReference type="NCBI Taxonomy" id="2011161"/>
    <lineage>
        <taxon>Eukaryota</taxon>
        <taxon>Metazoa</taxon>
        <taxon>Ecdysozoa</taxon>
        <taxon>Nematoda</taxon>
        <taxon>Chromadorea</taxon>
        <taxon>Plectida</taxon>
        <taxon>Plectina</taxon>
        <taxon>Plectoidea</taxon>
        <taxon>Plectidae</taxon>
        <taxon>Plectus</taxon>
    </lineage>
</organism>
<evidence type="ECO:0000256" key="3">
    <source>
        <dbReference type="ARBA" id="ARBA00022692"/>
    </source>
</evidence>
<keyword evidence="5 9" id="KW-0297">G-protein coupled receptor</keyword>
<evidence type="ECO:0000256" key="8">
    <source>
        <dbReference type="ARBA" id="ARBA00023224"/>
    </source>
</evidence>
<feature type="transmembrane region" description="Helical" evidence="11">
    <location>
        <begin position="274"/>
        <end position="295"/>
    </location>
</feature>
<dbReference type="Proteomes" id="UP000887566">
    <property type="component" value="Unplaced"/>
</dbReference>
<dbReference type="SUPFAM" id="SSF81321">
    <property type="entry name" value="Family A G protein-coupled receptor-like"/>
    <property type="match status" value="1"/>
</dbReference>
<dbReference type="AlphaFoldDB" id="A0A914VGD1"/>
<evidence type="ECO:0000256" key="10">
    <source>
        <dbReference type="SAM" id="MobiDB-lite"/>
    </source>
</evidence>
<keyword evidence="8 9" id="KW-0807">Transducer</keyword>
<feature type="transmembrane region" description="Helical" evidence="11">
    <location>
        <begin position="315"/>
        <end position="337"/>
    </location>
</feature>
<keyword evidence="6 11" id="KW-0472">Membrane</keyword>
<proteinExistence type="inferred from homology"/>
<feature type="compositionally biased region" description="Polar residues" evidence="10">
    <location>
        <begin position="355"/>
        <end position="370"/>
    </location>
</feature>
<dbReference type="GO" id="GO:0004930">
    <property type="term" value="F:G protein-coupled receptor activity"/>
    <property type="evidence" value="ECO:0007669"/>
    <property type="project" value="UniProtKB-KW"/>
</dbReference>
<evidence type="ECO:0000256" key="11">
    <source>
        <dbReference type="SAM" id="Phobius"/>
    </source>
</evidence>
<evidence type="ECO:0000256" key="1">
    <source>
        <dbReference type="ARBA" id="ARBA00004651"/>
    </source>
</evidence>
<dbReference type="PANTHER" id="PTHR24229:SF40">
    <property type="entry name" value="ALLATOSTATIN C RECEPTOR 1-RELATED"/>
    <property type="match status" value="1"/>
</dbReference>
<feature type="transmembrane region" description="Helical" evidence="11">
    <location>
        <begin position="233"/>
        <end position="254"/>
    </location>
</feature>
<dbReference type="Pfam" id="PF00001">
    <property type="entry name" value="7tm_1"/>
    <property type="match status" value="1"/>
</dbReference>
<feature type="transmembrane region" description="Helical" evidence="11">
    <location>
        <begin position="67"/>
        <end position="91"/>
    </location>
</feature>
<protein>
    <submittedName>
        <fullName evidence="14">G-protein coupled receptors family 1 profile domain-containing protein</fullName>
    </submittedName>
</protein>
<reference evidence="14" key="1">
    <citation type="submission" date="2022-11" db="UniProtKB">
        <authorList>
            <consortium name="WormBaseParasite"/>
        </authorList>
    </citation>
    <scope>IDENTIFICATION</scope>
</reference>
<feature type="region of interest" description="Disordered" evidence="10">
    <location>
        <begin position="353"/>
        <end position="372"/>
    </location>
</feature>
<keyword evidence="3 9" id="KW-0812">Transmembrane</keyword>
<evidence type="ECO:0000256" key="2">
    <source>
        <dbReference type="ARBA" id="ARBA00022475"/>
    </source>
</evidence>
<feature type="domain" description="G-protein coupled receptors family 1 profile" evidence="12">
    <location>
        <begin position="50"/>
        <end position="334"/>
    </location>
</feature>
<dbReference type="GO" id="GO:0043005">
    <property type="term" value="C:neuron projection"/>
    <property type="evidence" value="ECO:0007669"/>
    <property type="project" value="TreeGrafter"/>
</dbReference>
<dbReference type="InterPro" id="IPR017452">
    <property type="entry name" value="GPCR_Rhodpsn_7TM"/>
</dbReference>
<feature type="transmembrane region" description="Helical" evidence="11">
    <location>
        <begin position="38"/>
        <end position="61"/>
    </location>
</feature>
<keyword evidence="13" id="KW-1185">Reference proteome</keyword>
<comment type="subcellular location">
    <subcellularLocation>
        <location evidence="1">Cell membrane</location>
        <topology evidence="1">Multi-pass membrane protein</topology>
    </subcellularLocation>
</comment>
<comment type="similarity">
    <text evidence="9">Belongs to the G-protein coupled receptor 1 family.</text>
</comment>
<keyword evidence="2" id="KW-1003">Cell membrane</keyword>
<dbReference type="GO" id="GO:0005886">
    <property type="term" value="C:plasma membrane"/>
    <property type="evidence" value="ECO:0007669"/>
    <property type="project" value="UniProtKB-SubCell"/>
</dbReference>
<feature type="transmembrane region" description="Helical" evidence="11">
    <location>
        <begin position="148"/>
        <end position="168"/>
    </location>
</feature>
<evidence type="ECO:0000313" key="13">
    <source>
        <dbReference type="Proteomes" id="UP000887566"/>
    </source>
</evidence>
<evidence type="ECO:0000256" key="9">
    <source>
        <dbReference type="RuleBase" id="RU000688"/>
    </source>
</evidence>
<evidence type="ECO:0000256" key="6">
    <source>
        <dbReference type="ARBA" id="ARBA00023136"/>
    </source>
</evidence>
<dbReference type="GO" id="GO:0042277">
    <property type="term" value="F:peptide binding"/>
    <property type="evidence" value="ECO:0007669"/>
    <property type="project" value="TreeGrafter"/>
</dbReference>
<evidence type="ECO:0000313" key="14">
    <source>
        <dbReference type="WBParaSite" id="PSAMB.scaffold1921size26667.g15583.t1"/>
    </source>
</evidence>
<dbReference type="PRINTS" id="PR00237">
    <property type="entry name" value="GPCRRHODOPSN"/>
</dbReference>
<dbReference type="PROSITE" id="PS50262">
    <property type="entry name" value="G_PROTEIN_RECEP_F1_2"/>
    <property type="match status" value="1"/>
</dbReference>
<name>A0A914VGD1_9BILA</name>